<name>A0AA45L333_9PSEU</name>
<protein>
    <submittedName>
        <fullName evidence="3">Uncharacterized protein</fullName>
    </submittedName>
</protein>
<feature type="transmembrane region" description="Helical" evidence="2">
    <location>
        <begin position="93"/>
        <end position="115"/>
    </location>
</feature>
<feature type="compositionally biased region" description="Gly residues" evidence="1">
    <location>
        <begin position="19"/>
        <end position="31"/>
    </location>
</feature>
<dbReference type="EMBL" id="CP073249">
    <property type="protein sequence ID" value="QUF02228.1"/>
    <property type="molecule type" value="Genomic_DNA"/>
</dbReference>
<keyword evidence="2" id="KW-0472">Membrane</keyword>
<feature type="transmembrane region" description="Helical" evidence="2">
    <location>
        <begin position="127"/>
        <end position="145"/>
    </location>
</feature>
<feature type="transmembrane region" description="Helical" evidence="2">
    <location>
        <begin position="165"/>
        <end position="184"/>
    </location>
</feature>
<feature type="region of interest" description="Disordered" evidence="1">
    <location>
        <begin position="1"/>
        <end position="40"/>
    </location>
</feature>
<sequence>MSQGWFGAPKKDADKKGSDGMGSGGMGSGGKGSDKPKKPEPPRMVVLAQRLWFGVAALGLVGLVVRLMDRTAITAQVRAEYPDWHQSMIDDGVTATIGGALMVQLLMTAVYVLLAVRFASGLNWARIVLTVFAGFGIASNGISLLAVGTGLAEVLKVAAPPVSDLVVGGVLLLVYPVSLVLMYHPTTKGYFLPRPPVIGPRRTVANGL</sequence>
<accession>A0AA45L333</accession>
<feature type="compositionally biased region" description="Basic and acidic residues" evidence="1">
    <location>
        <begin position="9"/>
        <end position="18"/>
    </location>
</feature>
<evidence type="ECO:0000313" key="4">
    <source>
        <dbReference type="Proteomes" id="UP000677152"/>
    </source>
</evidence>
<dbReference type="AlphaFoldDB" id="A0AA45L333"/>
<gene>
    <name evidence="3" type="ORF">KCV87_22355</name>
</gene>
<evidence type="ECO:0000256" key="1">
    <source>
        <dbReference type="SAM" id="MobiDB-lite"/>
    </source>
</evidence>
<evidence type="ECO:0000313" key="3">
    <source>
        <dbReference type="EMBL" id="QUF02228.1"/>
    </source>
</evidence>
<organism evidence="3 4">
    <name type="scientific">Actinosynnema pretiosum subsp. pretiosum</name>
    <dbReference type="NCBI Taxonomy" id="103721"/>
    <lineage>
        <taxon>Bacteria</taxon>
        <taxon>Bacillati</taxon>
        <taxon>Actinomycetota</taxon>
        <taxon>Actinomycetes</taxon>
        <taxon>Pseudonocardiales</taxon>
        <taxon>Pseudonocardiaceae</taxon>
        <taxon>Actinosynnema</taxon>
    </lineage>
</organism>
<evidence type="ECO:0000256" key="2">
    <source>
        <dbReference type="SAM" id="Phobius"/>
    </source>
</evidence>
<reference evidence="3" key="1">
    <citation type="submission" date="2021-04" db="EMBL/GenBank/DDBJ databases">
        <title>Genomic sequence of Actinosynnema pretiosum subsp. pretiosum ATCC 31280 (C-14919).</title>
        <authorList>
            <person name="Bai L."/>
            <person name="Wang X."/>
            <person name="Xiao Y."/>
        </authorList>
    </citation>
    <scope>NUCLEOTIDE SEQUENCE</scope>
    <source>
        <strain evidence="3">ATCC 31280</strain>
    </source>
</reference>
<feature type="transmembrane region" description="Helical" evidence="2">
    <location>
        <begin position="51"/>
        <end position="68"/>
    </location>
</feature>
<keyword evidence="2" id="KW-1133">Transmembrane helix</keyword>
<keyword evidence="2" id="KW-0812">Transmembrane</keyword>
<dbReference type="Proteomes" id="UP000677152">
    <property type="component" value="Chromosome"/>
</dbReference>
<proteinExistence type="predicted"/>